<organism evidence="7 8">
    <name type="scientific">Salinimonas marina</name>
    <dbReference type="NCBI Taxonomy" id="2785918"/>
    <lineage>
        <taxon>Bacteria</taxon>
        <taxon>Pseudomonadati</taxon>
        <taxon>Pseudomonadota</taxon>
        <taxon>Gammaproteobacteria</taxon>
        <taxon>Alteromonadales</taxon>
        <taxon>Alteromonadaceae</taxon>
        <taxon>Alteromonas/Salinimonas group</taxon>
        <taxon>Salinimonas</taxon>
    </lineage>
</organism>
<dbReference type="CDD" id="cd06231">
    <property type="entry name" value="M14_REP34-like"/>
    <property type="match status" value="1"/>
</dbReference>
<dbReference type="AlphaFoldDB" id="A0A7S9DVW2"/>
<protein>
    <submittedName>
        <fullName evidence="7">M14 family metallocarboxypeptidase</fullName>
    </submittedName>
</protein>
<keyword evidence="7" id="KW-0645">Protease</keyword>
<reference evidence="7 8" key="1">
    <citation type="submission" date="2020-11" db="EMBL/GenBank/DDBJ databases">
        <title>Complete genome sequence for Salinimonas sp. strain G2-b.</title>
        <authorList>
            <person name="Park S.-J."/>
        </authorList>
    </citation>
    <scope>NUCLEOTIDE SEQUENCE [LARGE SCALE GENOMIC DNA]</scope>
    <source>
        <strain evidence="7 8">G2-b</strain>
    </source>
</reference>
<keyword evidence="7" id="KW-0121">Carboxypeptidase</keyword>
<feature type="domain" description="Peptidase M14" evidence="6">
    <location>
        <begin position="27"/>
        <end position="304"/>
    </location>
</feature>
<evidence type="ECO:0000256" key="4">
    <source>
        <dbReference type="ARBA" id="ARBA00022833"/>
    </source>
</evidence>
<comment type="caution">
    <text evidence="5">Lacks conserved residue(s) required for the propagation of feature annotation.</text>
</comment>
<dbReference type="Gene3D" id="3.40.630.10">
    <property type="entry name" value="Zn peptidases"/>
    <property type="match status" value="1"/>
</dbReference>
<dbReference type="GO" id="GO:0008270">
    <property type="term" value="F:zinc ion binding"/>
    <property type="evidence" value="ECO:0007669"/>
    <property type="project" value="InterPro"/>
</dbReference>
<dbReference type="InterPro" id="IPR055438">
    <property type="entry name" value="AstE_AspA_cat"/>
</dbReference>
<dbReference type="GO" id="GO:0004181">
    <property type="term" value="F:metallocarboxypeptidase activity"/>
    <property type="evidence" value="ECO:0007669"/>
    <property type="project" value="InterPro"/>
</dbReference>
<dbReference type="Proteomes" id="UP000595095">
    <property type="component" value="Chromosome"/>
</dbReference>
<dbReference type="EMBL" id="CP064795">
    <property type="protein sequence ID" value="QPG04728.1"/>
    <property type="molecule type" value="Genomic_DNA"/>
</dbReference>
<proteinExistence type="inferred from homology"/>
<dbReference type="GO" id="GO:0016788">
    <property type="term" value="F:hydrolase activity, acting on ester bonds"/>
    <property type="evidence" value="ECO:0007669"/>
    <property type="project" value="InterPro"/>
</dbReference>
<evidence type="ECO:0000256" key="5">
    <source>
        <dbReference type="PROSITE-ProRule" id="PRU01379"/>
    </source>
</evidence>
<dbReference type="Pfam" id="PF24827">
    <property type="entry name" value="AstE_AspA_cat"/>
    <property type="match status" value="1"/>
</dbReference>
<comment type="cofactor">
    <cofactor evidence="1">
        <name>Zn(2+)</name>
        <dbReference type="ChEBI" id="CHEBI:29105"/>
    </cofactor>
</comment>
<accession>A0A7S9DVW2</accession>
<keyword evidence="3" id="KW-0378">Hydrolase</keyword>
<dbReference type="SUPFAM" id="SSF53187">
    <property type="entry name" value="Zn-dependent exopeptidases"/>
    <property type="match status" value="1"/>
</dbReference>
<keyword evidence="8" id="KW-1185">Reference proteome</keyword>
<evidence type="ECO:0000313" key="8">
    <source>
        <dbReference type="Proteomes" id="UP000595095"/>
    </source>
</evidence>
<keyword evidence="4" id="KW-0862">Zinc</keyword>
<dbReference type="KEGG" id="smaa:IT774_10945"/>
<evidence type="ECO:0000259" key="6">
    <source>
        <dbReference type="PROSITE" id="PS52035"/>
    </source>
</evidence>
<dbReference type="InterPro" id="IPR000834">
    <property type="entry name" value="Peptidase_M14"/>
</dbReference>
<comment type="similarity">
    <text evidence="5">Belongs to the peptidase M14 family.</text>
</comment>
<sequence length="304" mass="33333">MQSYSIGEPGKPWNDEHKAQWLAGQSVQRSYNDEVLAKLPTDMKGFSVVQYGALPYDEARYPLHAIISEPMSQTKPTVLVTGGVHGYETSGVQGALHFINNEMALYASRFNIVVVPCISPWGYETINRWDPLALDPNRSFYNDSPAPEAAQIMAFLASLDTTFLAHIDLHETTDTDNSEFRPALAAREGTVNHNWNIPDGFYTVADAQKPQLEFQKAVVEAVSHVTHIAPADDKGCLIGEPMQSEGVICYDKKKLHLCGGMTDAPYVTTTEVYPDSPNATPEVCNRAQVAAICGALDFILAANI</sequence>
<evidence type="ECO:0000256" key="3">
    <source>
        <dbReference type="ARBA" id="ARBA00022801"/>
    </source>
</evidence>
<evidence type="ECO:0000256" key="1">
    <source>
        <dbReference type="ARBA" id="ARBA00001947"/>
    </source>
</evidence>
<evidence type="ECO:0000313" key="7">
    <source>
        <dbReference type="EMBL" id="QPG04728.1"/>
    </source>
</evidence>
<gene>
    <name evidence="7" type="ORF">IT774_10945</name>
</gene>
<keyword evidence="2" id="KW-0479">Metal-binding</keyword>
<dbReference type="GO" id="GO:0006508">
    <property type="term" value="P:proteolysis"/>
    <property type="evidence" value="ECO:0007669"/>
    <property type="project" value="InterPro"/>
</dbReference>
<dbReference type="RefSeq" id="WP_195809821.1">
    <property type="nucleotide sequence ID" value="NZ_CP064795.1"/>
</dbReference>
<evidence type="ECO:0000256" key="2">
    <source>
        <dbReference type="ARBA" id="ARBA00022723"/>
    </source>
</evidence>
<dbReference type="PROSITE" id="PS52035">
    <property type="entry name" value="PEPTIDASE_M14"/>
    <property type="match status" value="1"/>
</dbReference>
<name>A0A7S9DVW2_9ALTE</name>